<dbReference type="Proteomes" id="UP000288216">
    <property type="component" value="Unassembled WGS sequence"/>
</dbReference>
<evidence type="ECO:0000313" key="1">
    <source>
        <dbReference type="EMBL" id="GCB63483.1"/>
    </source>
</evidence>
<reference evidence="1 2" key="1">
    <citation type="journal article" date="2018" name="Nat. Ecol. Evol.">
        <title>Shark genomes provide insights into elasmobranch evolution and the origin of vertebrates.</title>
        <authorList>
            <person name="Hara Y"/>
            <person name="Yamaguchi K"/>
            <person name="Onimaru K"/>
            <person name="Kadota M"/>
            <person name="Koyanagi M"/>
            <person name="Keeley SD"/>
            <person name="Tatsumi K"/>
            <person name="Tanaka K"/>
            <person name="Motone F"/>
            <person name="Kageyama Y"/>
            <person name="Nozu R"/>
            <person name="Adachi N"/>
            <person name="Nishimura O"/>
            <person name="Nakagawa R"/>
            <person name="Tanegashima C"/>
            <person name="Kiyatake I"/>
            <person name="Matsumoto R"/>
            <person name="Murakumo K"/>
            <person name="Nishida K"/>
            <person name="Terakita A"/>
            <person name="Kuratani S"/>
            <person name="Sato K"/>
            <person name="Hyodo S Kuraku.S."/>
        </authorList>
    </citation>
    <scope>NUCLEOTIDE SEQUENCE [LARGE SCALE GENOMIC DNA]</scope>
</reference>
<name>A0A401NRF7_SCYTO</name>
<gene>
    <name evidence="1" type="ORF">scyTo_0009672</name>
</gene>
<accession>A0A401NRF7</accession>
<dbReference type="AlphaFoldDB" id="A0A401NRF7"/>
<keyword evidence="2" id="KW-1185">Reference proteome</keyword>
<evidence type="ECO:0000313" key="2">
    <source>
        <dbReference type="Proteomes" id="UP000288216"/>
    </source>
</evidence>
<comment type="caution">
    <text evidence="1">The sequence shown here is derived from an EMBL/GenBank/DDBJ whole genome shotgun (WGS) entry which is preliminary data.</text>
</comment>
<dbReference type="EMBL" id="BFAA01004016">
    <property type="protein sequence ID" value="GCB63483.1"/>
    <property type="molecule type" value="Genomic_DNA"/>
</dbReference>
<sequence length="78" mass="8739">MSSCLVSFNIERRRVGFSADPEEEVVIQVPVKLDVHHLKKNEEFEKHLCQTPCIAGHLSSPTASVQNKSDYISSSLQL</sequence>
<organism evidence="1 2">
    <name type="scientific">Scyliorhinus torazame</name>
    <name type="common">Cloudy catshark</name>
    <name type="synonym">Catulus torazame</name>
    <dbReference type="NCBI Taxonomy" id="75743"/>
    <lineage>
        <taxon>Eukaryota</taxon>
        <taxon>Metazoa</taxon>
        <taxon>Chordata</taxon>
        <taxon>Craniata</taxon>
        <taxon>Vertebrata</taxon>
        <taxon>Chondrichthyes</taxon>
        <taxon>Elasmobranchii</taxon>
        <taxon>Galeomorphii</taxon>
        <taxon>Galeoidea</taxon>
        <taxon>Carcharhiniformes</taxon>
        <taxon>Scyliorhinidae</taxon>
        <taxon>Scyliorhinus</taxon>
    </lineage>
</organism>
<proteinExistence type="predicted"/>
<protein>
    <submittedName>
        <fullName evidence="1">Uncharacterized protein</fullName>
    </submittedName>
</protein>